<evidence type="ECO:0000256" key="3">
    <source>
        <dbReference type="ARBA" id="ARBA00022603"/>
    </source>
</evidence>
<evidence type="ECO:0000256" key="2">
    <source>
        <dbReference type="ARBA" id="ARBA00022454"/>
    </source>
</evidence>
<keyword evidence="2" id="KW-0158">Chromosome</keyword>
<evidence type="ECO:0000259" key="6">
    <source>
        <dbReference type="PROSITE" id="PS50280"/>
    </source>
</evidence>
<comment type="caution">
    <text evidence="8">The sequence shown here is derived from an EMBL/GenBank/DDBJ whole genome shotgun (WGS) entry which is preliminary data.</text>
</comment>
<evidence type="ECO:0000313" key="9">
    <source>
        <dbReference type="Proteomes" id="UP000034764"/>
    </source>
</evidence>
<dbReference type="SMART" id="SM00508">
    <property type="entry name" value="PostSET"/>
    <property type="match status" value="1"/>
</dbReference>
<reference evidence="8 9" key="1">
    <citation type="journal article" date="2015" name="Nature">
        <title>rRNA introns, odd ribosomes, and small enigmatic genomes across a large radiation of phyla.</title>
        <authorList>
            <person name="Brown C.T."/>
            <person name="Hug L.A."/>
            <person name="Thomas B.C."/>
            <person name="Sharon I."/>
            <person name="Castelle C.J."/>
            <person name="Singh A."/>
            <person name="Wilkins M.J."/>
            <person name="Williams K.H."/>
            <person name="Banfield J.F."/>
        </authorList>
    </citation>
    <scope>NUCLEOTIDE SEQUENCE [LARGE SCALE GENOMIC DNA]</scope>
</reference>
<dbReference type="EMBL" id="LBXD01000007">
    <property type="protein sequence ID" value="KKR23789.1"/>
    <property type="molecule type" value="Genomic_DNA"/>
</dbReference>
<dbReference type="InterPro" id="IPR003616">
    <property type="entry name" value="Post-SET_dom"/>
</dbReference>
<dbReference type="GO" id="GO:0032259">
    <property type="term" value="P:methylation"/>
    <property type="evidence" value="ECO:0007669"/>
    <property type="project" value="UniProtKB-KW"/>
</dbReference>
<dbReference type="InterPro" id="IPR001214">
    <property type="entry name" value="SET_dom"/>
</dbReference>
<dbReference type="PANTHER" id="PTHR22884">
    <property type="entry name" value="SET DOMAIN PROTEINS"/>
    <property type="match status" value="1"/>
</dbReference>
<keyword evidence="4" id="KW-0808">Transferase</keyword>
<proteinExistence type="predicted"/>
<feature type="domain" description="SET" evidence="6">
    <location>
        <begin position="4"/>
        <end position="111"/>
    </location>
</feature>
<dbReference type="PROSITE" id="PS50280">
    <property type="entry name" value="SET"/>
    <property type="match status" value="1"/>
</dbReference>
<keyword evidence="3" id="KW-0489">Methyltransferase</keyword>
<sequence>MNLPDVERRETHTYGLGVFALKDILAGTLIAEFDGDFAPAEKASLLPTSDTGFDGRHAIQCGPNLWRDGKIDGIARYLAHSCNPNCGIVGYFKIVTMRNIKAGEELTWDYAMTEASDARIECLCGAPNCRGIIGSFLYLENDQLLDFVIRCRGYISHWLLNKYPLLEPSMNNLGHRAGCENWHYR</sequence>
<dbReference type="GO" id="GO:0005694">
    <property type="term" value="C:chromosome"/>
    <property type="evidence" value="ECO:0007669"/>
    <property type="project" value="UniProtKB-SubCell"/>
</dbReference>
<dbReference type="SMART" id="SM00317">
    <property type="entry name" value="SET"/>
    <property type="match status" value="1"/>
</dbReference>
<dbReference type="InterPro" id="IPR046341">
    <property type="entry name" value="SET_dom_sf"/>
</dbReference>
<dbReference type="AlphaFoldDB" id="A0A0G0P6B1"/>
<gene>
    <name evidence="8" type="ORF">UT53_C0007G0007</name>
</gene>
<dbReference type="GO" id="GO:0008168">
    <property type="term" value="F:methyltransferase activity"/>
    <property type="evidence" value="ECO:0007669"/>
    <property type="project" value="UniProtKB-KW"/>
</dbReference>
<evidence type="ECO:0000256" key="5">
    <source>
        <dbReference type="ARBA" id="ARBA00022691"/>
    </source>
</evidence>
<evidence type="ECO:0000256" key="1">
    <source>
        <dbReference type="ARBA" id="ARBA00004286"/>
    </source>
</evidence>
<dbReference type="Proteomes" id="UP000034764">
    <property type="component" value="Unassembled WGS sequence"/>
</dbReference>
<dbReference type="PROSITE" id="PS50868">
    <property type="entry name" value="POST_SET"/>
    <property type="match status" value="1"/>
</dbReference>
<keyword evidence="5" id="KW-0949">S-adenosyl-L-methionine</keyword>
<dbReference type="SUPFAM" id="SSF82199">
    <property type="entry name" value="SET domain"/>
    <property type="match status" value="1"/>
</dbReference>
<name>A0A0G0P6B1_9BACT</name>
<organism evidence="8 9">
    <name type="scientific">Candidatus Yanofskybacteria bacterium GW2011_GWD2_39_48</name>
    <dbReference type="NCBI Taxonomy" id="1619031"/>
    <lineage>
        <taxon>Bacteria</taxon>
        <taxon>Candidatus Yanofskyibacteriota</taxon>
    </lineage>
</organism>
<evidence type="ECO:0000259" key="7">
    <source>
        <dbReference type="PROSITE" id="PS50868"/>
    </source>
</evidence>
<evidence type="ECO:0008006" key="10">
    <source>
        <dbReference type="Google" id="ProtNLM"/>
    </source>
</evidence>
<evidence type="ECO:0000256" key="4">
    <source>
        <dbReference type="ARBA" id="ARBA00022679"/>
    </source>
</evidence>
<comment type="subcellular location">
    <subcellularLocation>
        <location evidence="1">Chromosome</location>
    </subcellularLocation>
</comment>
<feature type="domain" description="Post-SET" evidence="7">
    <location>
        <begin position="118"/>
        <end position="134"/>
    </location>
</feature>
<accession>A0A0G0P6B1</accession>
<dbReference type="Gene3D" id="2.170.270.10">
    <property type="entry name" value="SET domain"/>
    <property type="match status" value="1"/>
</dbReference>
<protein>
    <recommendedName>
        <fullName evidence="10">Nuclear protein SET</fullName>
    </recommendedName>
</protein>
<dbReference type="Pfam" id="PF00856">
    <property type="entry name" value="SET"/>
    <property type="match status" value="1"/>
</dbReference>
<evidence type="ECO:0000313" key="8">
    <source>
        <dbReference type="EMBL" id="KKR23789.1"/>
    </source>
</evidence>
<dbReference type="InterPro" id="IPR050777">
    <property type="entry name" value="SET2_Histone-Lys_MeTrsfase"/>
</dbReference>